<evidence type="ECO:0000313" key="2">
    <source>
        <dbReference type="Proteomes" id="UP001267710"/>
    </source>
</evidence>
<dbReference type="InterPro" id="IPR012675">
    <property type="entry name" value="Beta-grasp_dom_sf"/>
</dbReference>
<dbReference type="InterPro" id="IPR016155">
    <property type="entry name" value="Mopterin_synth/thiamin_S_b"/>
</dbReference>
<dbReference type="NCBIfam" id="TIGR01683">
    <property type="entry name" value="thiS"/>
    <property type="match status" value="1"/>
</dbReference>
<dbReference type="PANTHER" id="PTHR34472:SF1">
    <property type="entry name" value="SULFUR CARRIER PROTEIN THIS"/>
    <property type="match status" value="1"/>
</dbReference>
<dbReference type="Gene3D" id="3.10.20.30">
    <property type="match status" value="1"/>
</dbReference>
<accession>A0ABU1IEN3</accession>
<organism evidence="1 2">
    <name type="scientific">Paracidovorax wautersii</name>
    <dbReference type="NCBI Taxonomy" id="1177982"/>
    <lineage>
        <taxon>Bacteria</taxon>
        <taxon>Pseudomonadati</taxon>
        <taxon>Pseudomonadota</taxon>
        <taxon>Betaproteobacteria</taxon>
        <taxon>Burkholderiales</taxon>
        <taxon>Comamonadaceae</taxon>
        <taxon>Paracidovorax</taxon>
    </lineage>
</organism>
<dbReference type="RefSeq" id="WP_309829742.1">
    <property type="nucleotide sequence ID" value="NZ_JAVIZX010000001.1"/>
</dbReference>
<dbReference type="SUPFAM" id="SSF54285">
    <property type="entry name" value="MoaD/ThiS"/>
    <property type="match status" value="1"/>
</dbReference>
<keyword evidence="2" id="KW-1185">Reference proteome</keyword>
<dbReference type="CDD" id="cd00565">
    <property type="entry name" value="Ubl_ThiS"/>
    <property type="match status" value="1"/>
</dbReference>
<evidence type="ECO:0000313" key="1">
    <source>
        <dbReference type="EMBL" id="MDR6215267.1"/>
    </source>
</evidence>
<comment type="caution">
    <text evidence="1">The sequence shown here is derived from an EMBL/GenBank/DDBJ whole genome shotgun (WGS) entry which is preliminary data.</text>
</comment>
<dbReference type="InterPro" id="IPR003749">
    <property type="entry name" value="ThiS/MoaD-like"/>
</dbReference>
<gene>
    <name evidence="1" type="ORF">QE399_002956</name>
</gene>
<reference evidence="1 2" key="1">
    <citation type="submission" date="2023-08" db="EMBL/GenBank/DDBJ databases">
        <title>Functional and genomic diversity of the sorghum phyllosphere microbiome.</title>
        <authorList>
            <person name="Shade A."/>
        </authorList>
    </citation>
    <scope>NUCLEOTIDE SEQUENCE [LARGE SCALE GENOMIC DNA]</scope>
    <source>
        <strain evidence="1 2">SORGH_AS_0335</strain>
    </source>
</reference>
<dbReference type="PANTHER" id="PTHR34472">
    <property type="entry name" value="SULFUR CARRIER PROTEIN THIS"/>
    <property type="match status" value="1"/>
</dbReference>
<sequence length="65" mass="6867">MNIFINQTPVELQGSATVADAVAHQGAKPPFAVAVNLQFVPNTRYAVHPLQDGDRIEIIAPVTGG</sequence>
<proteinExistence type="predicted"/>
<dbReference type="Proteomes" id="UP001267710">
    <property type="component" value="Unassembled WGS sequence"/>
</dbReference>
<name>A0ABU1IEN3_9BURK</name>
<dbReference type="InterPro" id="IPR010035">
    <property type="entry name" value="Thi_S"/>
</dbReference>
<dbReference type="Pfam" id="PF02597">
    <property type="entry name" value="ThiS"/>
    <property type="match status" value="1"/>
</dbReference>
<protein>
    <submittedName>
        <fullName evidence="1">Sulfur carrier protein</fullName>
    </submittedName>
</protein>
<dbReference type="EMBL" id="JAVIZX010000001">
    <property type="protein sequence ID" value="MDR6215267.1"/>
    <property type="molecule type" value="Genomic_DNA"/>
</dbReference>